<keyword evidence="1" id="KW-0732">Signal</keyword>
<evidence type="ECO:0000256" key="1">
    <source>
        <dbReference type="SAM" id="SignalP"/>
    </source>
</evidence>
<gene>
    <name evidence="2" type="ORF">A0J61_06809</name>
</gene>
<feature type="signal peptide" evidence="1">
    <location>
        <begin position="1"/>
        <end position="20"/>
    </location>
</feature>
<dbReference type="Proteomes" id="UP000093000">
    <property type="component" value="Unassembled WGS sequence"/>
</dbReference>
<dbReference type="EMBL" id="LUGH01000428">
    <property type="protein sequence ID" value="OBZ85142.1"/>
    <property type="molecule type" value="Genomic_DNA"/>
</dbReference>
<protein>
    <submittedName>
        <fullName evidence="2">Uncharacterized protein</fullName>
    </submittedName>
</protein>
<sequence length="138" mass="15236">MKATGLLLICLTICLVVVQATEMPPCVCGGVQKAYSGDICNCGCVKEVDKGDYIDSAWLTYVEVCDPVYIAALTAYFELDNATNIEDGERFKNATDEVTDLWKQCKDDLDSIFDDCENCGANCTKYVNEATKKKEKDD</sequence>
<proteinExistence type="predicted"/>
<organism evidence="2 3">
    <name type="scientific">Choanephora cucurbitarum</name>
    <dbReference type="NCBI Taxonomy" id="101091"/>
    <lineage>
        <taxon>Eukaryota</taxon>
        <taxon>Fungi</taxon>
        <taxon>Fungi incertae sedis</taxon>
        <taxon>Mucoromycota</taxon>
        <taxon>Mucoromycotina</taxon>
        <taxon>Mucoromycetes</taxon>
        <taxon>Mucorales</taxon>
        <taxon>Mucorineae</taxon>
        <taxon>Choanephoraceae</taxon>
        <taxon>Choanephoroideae</taxon>
        <taxon>Choanephora</taxon>
    </lineage>
</organism>
<evidence type="ECO:0000313" key="3">
    <source>
        <dbReference type="Proteomes" id="UP000093000"/>
    </source>
</evidence>
<evidence type="ECO:0000313" key="2">
    <source>
        <dbReference type="EMBL" id="OBZ85142.1"/>
    </source>
</evidence>
<feature type="chain" id="PRO_5008889529" evidence="1">
    <location>
        <begin position="21"/>
        <end position="138"/>
    </location>
</feature>
<reference evidence="2 3" key="1">
    <citation type="submission" date="2016-03" db="EMBL/GenBank/DDBJ databases">
        <title>Choanephora cucurbitarum.</title>
        <authorList>
            <person name="Min B."/>
            <person name="Park H."/>
            <person name="Park J.-H."/>
            <person name="Shin H.-D."/>
            <person name="Choi I.-G."/>
        </authorList>
    </citation>
    <scope>NUCLEOTIDE SEQUENCE [LARGE SCALE GENOMIC DNA]</scope>
    <source>
        <strain evidence="2 3">KUS-F28377</strain>
    </source>
</reference>
<name>A0A1C7N7R8_9FUNG</name>
<comment type="caution">
    <text evidence="2">The sequence shown here is derived from an EMBL/GenBank/DDBJ whole genome shotgun (WGS) entry which is preliminary data.</text>
</comment>
<dbReference type="OrthoDB" id="2287360at2759"/>
<dbReference type="InParanoid" id="A0A1C7N7R8"/>
<dbReference type="AlphaFoldDB" id="A0A1C7N7R8"/>
<accession>A0A1C7N7R8</accession>
<keyword evidence="3" id="KW-1185">Reference proteome</keyword>